<dbReference type="RefSeq" id="WP_220202539.1">
    <property type="nucleotide sequence ID" value="NZ_BNJK01000001.1"/>
</dbReference>
<comment type="cofactor">
    <cofactor evidence="1">
        <name>Mg(2+)</name>
        <dbReference type="ChEBI" id="CHEBI:18420"/>
    </cofactor>
</comment>
<dbReference type="PROSITE" id="PS51462">
    <property type="entry name" value="NUDIX"/>
    <property type="match status" value="1"/>
</dbReference>
<gene>
    <name evidence="5" type="ORF">KSF_017060</name>
</gene>
<dbReference type="PANTHER" id="PTHR43046">
    <property type="entry name" value="GDP-MANNOSE MANNOSYL HYDROLASE"/>
    <property type="match status" value="1"/>
</dbReference>
<dbReference type="EMBL" id="BNJK01000001">
    <property type="protein sequence ID" value="GHO91658.1"/>
    <property type="molecule type" value="Genomic_DNA"/>
</dbReference>
<evidence type="ECO:0000259" key="4">
    <source>
        <dbReference type="PROSITE" id="PS51462"/>
    </source>
</evidence>
<evidence type="ECO:0000313" key="6">
    <source>
        <dbReference type="Proteomes" id="UP000597444"/>
    </source>
</evidence>
<keyword evidence="2 3" id="KW-0378">Hydrolase</keyword>
<organism evidence="5 6">
    <name type="scientific">Reticulibacter mediterranei</name>
    <dbReference type="NCBI Taxonomy" id="2778369"/>
    <lineage>
        <taxon>Bacteria</taxon>
        <taxon>Bacillati</taxon>
        <taxon>Chloroflexota</taxon>
        <taxon>Ktedonobacteria</taxon>
        <taxon>Ktedonobacterales</taxon>
        <taxon>Reticulibacteraceae</taxon>
        <taxon>Reticulibacter</taxon>
    </lineage>
</organism>
<dbReference type="PANTHER" id="PTHR43046:SF2">
    <property type="entry name" value="8-OXO-DGTP DIPHOSPHATASE-RELATED"/>
    <property type="match status" value="1"/>
</dbReference>
<dbReference type="InterPro" id="IPR000086">
    <property type="entry name" value="NUDIX_hydrolase_dom"/>
</dbReference>
<keyword evidence="6" id="KW-1185">Reference proteome</keyword>
<evidence type="ECO:0000256" key="1">
    <source>
        <dbReference type="ARBA" id="ARBA00001946"/>
    </source>
</evidence>
<evidence type="ECO:0000256" key="2">
    <source>
        <dbReference type="ARBA" id="ARBA00022801"/>
    </source>
</evidence>
<name>A0A8J3N0M6_9CHLR</name>
<dbReference type="InterPro" id="IPR020476">
    <property type="entry name" value="Nudix_hydrolase"/>
</dbReference>
<dbReference type="Gene3D" id="3.90.79.10">
    <property type="entry name" value="Nucleoside Triphosphate Pyrophosphohydrolase"/>
    <property type="match status" value="1"/>
</dbReference>
<evidence type="ECO:0000313" key="5">
    <source>
        <dbReference type="EMBL" id="GHO91658.1"/>
    </source>
</evidence>
<comment type="caution">
    <text evidence="5">The sequence shown here is derived from an EMBL/GenBank/DDBJ whole genome shotgun (WGS) entry which is preliminary data.</text>
</comment>
<dbReference type="InterPro" id="IPR015797">
    <property type="entry name" value="NUDIX_hydrolase-like_dom_sf"/>
</dbReference>
<dbReference type="SUPFAM" id="SSF55811">
    <property type="entry name" value="Nudix"/>
    <property type="match status" value="1"/>
</dbReference>
<dbReference type="PRINTS" id="PR00502">
    <property type="entry name" value="NUDIXFAMILY"/>
</dbReference>
<protein>
    <submittedName>
        <fullName evidence="5">NUDIX hydrolase</fullName>
    </submittedName>
</protein>
<sequence length="155" mass="17273">MAKILYGQRIAKRGKLSIGCSAIIFDDTRQKILLTRRSDNGRWCLPGGHMEAGESAAEACIREVEEETGLQVRIRRLLGVYSSPHMLLTYADGNQYQIVALSFEADIEDGTLTLSDETTDVGYFTPAEIEEMDVMEHHRQRIADALSGQNEPIVS</sequence>
<reference evidence="5" key="1">
    <citation type="submission" date="2020-10" db="EMBL/GenBank/DDBJ databases">
        <title>Taxonomic study of unclassified bacteria belonging to the class Ktedonobacteria.</title>
        <authorList>
            <person name="Yabe S."/>
            <person name="Wang C.M."/>
            <person name="Zheng Y."/>
            <person name="Sakai Y."/>
            <person name="Cavaletti L."/>
            <person name="Monciardini P."/>
            <person name="Donadio S."/>
        </authorList>
    </citation>
    <scope>NUCLEOTIDE SEQUENCE</scope>
    <source>
        <strain evidence="5">ID150040</strain>
    </source>
</reference>
<comment type="similarity">
    <text evidence="3">Belongs to the Nudix hydrolase family.</text>
</comment>
<dbReference type="GO" id="GO:0016787">
    <property type="term" value="F:hydrolase activity"/>
    <property type="evidence" value="ECO:0007669"/>
    <property type="project" value="UniProtKB-KW"/>
</dbReference>
<dbReference type="Pfam" id="PF00293">
    <property type="entry name" value="NUDIX"/>
    <property type="match status" value="1"/>
</dbReference>
<dbReference type="InterPro" id="IPR020084">
    <property type="entry name" value="NUDIX_hydrolase_CS"/>
</dbReference>
<accession>A0A8J3N0M6</accession>
<evidence type="ECO:0000256" key="3">
    <source>
        <dbReference type="RuleBase" id="RU003476"/>
    </source>
</evidence>
<dbReference type="AlphaFoldDB" id="A0A8J3N0M6"/>
<dbReference type="Proteomes" id="UP000597444">
    <property type="component" value="Unassembled WGS sequence"/>
</dbReference>
<dbReference type="PROSITE" id="PS00893">
    <property type="entry name" value="NUDIX_BOX"/>
    <property type="match status" value="1"/>
</dbReference>
<feature type="domain" description="Nudix hydrolase" evidence="4">
    <location>
        <begin position="15"/>
        <end position="147"/>
    </location>
</feature>
<proteinExistence type="inferred from homology"/>